<sequence>MNNNYMKIHPLWVVLEIYKLIRNILALYIFCTFVLKKIIFINTYVYLIVIIIIFFYSLSSIILSWVHFKFKLDYSSIDIITGKIIKNKRHIPLDSVIGYSEKSSLWERIFKLSSIEIKIKTTNNDKRLVIPIISKENANQIKKYLDSVKLKDSKDMAFNYYNLTRYTMKKNQLIKGGLSSVSLVLFILFLYSLYEKVNDYITFDVNNIFNTLEKSNYYIFILLILLIVLSNIYSVTKTFIKYGEFELFLNSKDIHTNWGTFSKNNNTISKNHISAFRIKASYLQQAFKINQLSVINMDSSKEKNSVNIIMPYSNIEQSIKILSDITNKKISFNNMHKIPFSGLISKILRTFFAWFTLTVFMYIFNETWYIFAFLILIIFSNQLLKSLFSKIKYDDQEIIKQQQGFTKEIFITNFHNISEIQLKESFVQKFLGVSTLKIFCQATPLYKISIYDISNKDAYNIINIFKRSCENYKNL</sequence>
<feature type="transmembrane region" description="Helical" evidence="1">
    <location>
        <begin position="217"/>
        <end position="235"/>
    </location>
</feature>
<keyword evidence="1" id="KW-0472">Membrane</keyword>
<feature type="transmembrane region" description="Helical" evidence="1">
    <location>
        <begin position="370"/>
        <end position="388"/>
    </location>
</feature>
<organism evidence="3">
    <name type="scientific">Staphylococcus aureus</name>
    <dbReference type="NCBI Taxonomy" id="1280"/>
    <lineage>
        <taxon>Bacteria</taxon>
        <taxon>Bacillati</taxon>
        <taxon>Bacillota</taxon>
        <taxon>Bacilli</taxon>
        <taxon>Bacillales</taxon>
        <taxon>Staphylococcaceae</taxon>
        <taxon>Staphylococcus</taxon>
    </lineage>
</organism>
<accession>Q8GPI5</accession>
<dbReference type="InterPro" id="IPR005182">
    <property type="entry name" value="YdbS-like_PH"/>
</dbReference>
<feature type="transmembrane region" description="Helical" evidence="1">
    <location>
        <begin position="173"/>
        <end position="194"/>
    </location>
</feature>
<dbReference type="EMBL" id="AF447813">
    <property type="protein sequence ID" value="AAN71833.1"/>
    <property type="molecule type" value="Genomic_DNA"/>
</dbReference>
<geneLocation type="plasmid" evidence="3">
    <name>pRJ9</name>
</geneLocation>
<reference evidence="3" key="1">
    <citation type="submission" date="2001-11" db="EMBL/GenBank/DDBJ databases">
        <title>Biochemical characterization and genetic analysis of aureocin A53, a new, atypical bacteriocin from Staphylococcus aureus.</title>
        <authorList>
            <person name="Netz D.J.A."/>
            <person name="Pohl R."/>
            <person name="Beck-Sickinger A.G."/>
            <person name="Selmer T."/>
            <person name="Pierik A.J."/>
            <person name="Bastos M.C.F."/>
            <person name="Sahl H.-G."/>
        </authorList>
    </citation>
    <scope>NUCLEOTIDE SEQUENCE</scope>
    <source>
        <plasmid evidence="3">pRJ9</plasmid>
    </source>
</reference>
<feature type="transmembrane region" description="Helical" evidence="1">
    <location>
        <begin position="45"/>
        <end position="66"/>
    </location>
</feature>
<proteinExistence type="predicted"/>
<keyword evidence="1" id="KW-1133">Transmembrane helix</keyword>
<feature type="transmembrane region" description="Helical" evidence="1">
    <location>
        <begin position="347"/>
        <end position="364"/>
    </location>
</feature>
<dbReference type="PANTHER" id="PTHR34473">
    <property type="entry name" value="UPF0699 TRANSMEMBRANE PROTEIN YDBS"/>
    <property type="match status" value="1"/>
</dbReference>
<feature type="domain" description="YdbS-like PH" evidence="2">
    <location>
        <begin position="65"/>
        <end position="145"/>
    </location>
</feature>
<keyword evidence="3" id="KW-0614">Plasmid</keyword>
<protein>
    <submittedName>
        <fullName evidence="3">YdbT-like protein</fullName>
    </submittedName>
</protein>
<dbReference type="AlphaFoldDB" id="Q8GPI5"/>
<evidence type="ECO:0000313" key="3">
    <source>
        <dbReference type="EMBL" id="AAN71833.1"/>
    </source>
</evidence>
<evidence type="ECO:0000256" key="1">
    <source>
        <dbReference type="SAM" id="Phobius"/>
    </source>
</evidence>
<feature type="transmembrane region" description="Helical" evidence="1">
    <location>
        <begin position="20"/>
        <end position="39"/>
    </location>
</feature>
<dbReference type="PANTHER" id="PTHR34473:SF2">
    <property type="entry name" value="UPF0699 TRANSMEMBRANE PROTEIN YDBT"/>
    <property type="match status" value="1"/>
</dbReference>
<dbReference type="Pfam" id="PF03703">
    <property type="entry name" value="bPH_2"/>
    <property type="match status" value="2"/>
</dbReference>
<keyword evidence="1" id="KW-0812">Transmembrane</keyword>
<name>Q8GPI5_STAAU</name>
<feature type="domain" description="YdbS-like PH" evidence="2">
    <location>
        <begin position="246"/>
        <end position="319"/>
    </location>
</feature>
<evidence type="ECO:0000259" key="2">
    <source>
        <dbReference type="Pfam" id="PF03703"/>
    </source>
</evidence>